<keyword evidence="3" id="KW-0862">Zinc</keyword>
<sequence>MVVLLNHGGDIPLPAGGTASKRCERDEPAARGFFHEHDRSRTIQKTPGQGPGDGADGPEEPEHADQIRQAAAEAHTWQQRAQYNESVVHAVRSSLQHMMAQGAAAAATAANHAREGCGESEVDDAASSMYPNSIPDGGKRVLSMACKGCCRGKKSCMLLLPCRHLCLCRECEAMVDACPVCFIRKTASVEAQKILPEKSLNCSNR</sequence>
<comment type="caution">
    <text evidence="7">The sequence shown here is derived from an EMBL/GenBank/DDBJ whole genome shotgun (WGS) entry which is preliminary data.</text>
</comment>
<dbReference type="PROSITE" id="PS50089">
    <property type="entry name" value="ZF_RING_2"/>
    <property type="match status" value="1"/>
</dbReference>
<evidence type="ECO:0000256" key="3">
    <source>
        <dbReference type="ARBA" id="ARBA00022833"/>
    </source>
</evidence>
<evidence type="ECO:0000256" key="1">
    <source>
        <dbReference type="ARBA" id="ARBA00022723"/>
    </source>
</evidence>
<evidence type="ECO:0000256" key="5">
    <source>
        <dbReference type="SAM" id="MobiDB-lite"/>
    </source>
</evidence>
<dbReference type="PANTHER" id="PTHR42647:SF9">
    <property type="entry name" value="S-RIBONUCLEASE BINDING PROTEIN SBP1-RELATED"/>
    <property type="match status" value="1"/>
</dbReference>
<name>A0ABR2N1P5_9ASPA</name>
<feature type="domain" description="RING-type" evidence="6">
    <location>
        <begin position="146"/>
        <end position="181"/>
    </location>
</feature>
<dbReference type="InterPro" id="IPR001841">
    <property type="entry name" value="Znf_RING"/>
</dbReference>
<feature type="region of interest" description="Disordered" evidence="5">
    <location>
        <begin position="1"/>
        <end position="78"/>
    </location>
</feature>
<evidence type="ECO:0000313" key="8">
    <source>
        <dbReference type="Proteomes" id="UP001412067"/>
    </source>
</evidence>
<keyword evidence="8" id="KW-1185">Reference proteome</keyword>
<dbReference type="EMBL" id="JBBWWR010000002">
    <property type="protein sequence ID" value="KAK8970121.1"/>
    <property type="molecule type" value="Genomic_DNA"/>
</dbReference>
<evidence type="ECO:0000313" key="7">
    <source>
        <dbReference type="EMBL" id="KAK8970121.1"/>
    </source>
</evidence>
<keyword evidence="2 4" id="KW-0863">Zinc-finger</keyword>
<proteinExistence type="predicted"/>
<evidence type="ECO:0000256" key="2">
    <source>
        <dbReference type="ARBA" id="ARBA00022771"/>
    </source>
</evidence>
<organism evidence="7 8">
    <name type="scientific">Platanthera guangdongensis</name>
    <dbReference type="NCBI Taxonomy" id="2320717"/>
    <lineage>
        <taxon>Eukaryota</taxon>
        <taxon>Viridiplantae</taxon>
        <taxon>Streptophyta</taxon>
        <taxon>Embryophyta</taxon>
        <taxon>Tracheophyta</taxon>
        <taxon>Spermatophyta</taxon>
        <taxon>Magnoliopsida</taxon>
        <taxon>Liliopsida</taxon>
        <taxon>Asparagales</taxon>
        <taxon>Orchidaceae</taxon>
        <taxon>Orchidoideae</taxon>
        <taxon>Orchideae</taxon>
        <taxon>Orchidinae</taxon>
        <taxon>Platanthera</taxon>
    </lineage>
</organism>
<dbReference type="PANTHER" id="PTHR42647">
    <property type="entry name" value="SBP (S-RIBONUCLEASE BINDING PROTEIN) FAMILY PROTEIN"/>
    <property type="match status" value="1"/>
</dbReference>
<dbReference type="InterPro" id="IPR013083">
    <property type="entry name" value="Znf_RING/FYVE/PHD"/>
</dbReference>
<reference evidence="7 8" key="1">
    <citation type="journal article" date="2022" name="Nat. Plants">
        <title>Genomes of leafy and leafless Platanthera orchids illuminate the evolution of mycoheterotrophy.</title>
        <authorList>
            <person name="Li M.H."/>
            <person name="Liu K.W."/>
            <person name="Li Z."/>
            <person name="Lu H.C."/>
            <person name="Ye Q.L."/>
            <person name="Zhang D."/>
            <person name="Wang J.Y."/>
            <person name="Li Y.F."/>
            <person name="Zhong Z.M."/>
            <person name="Liu X."/>
            <person name="Yu X."/>
            <person name="Liu D.K."/>
            <person name="Tu X.D."/>
            <person name="Liu B."/>
            <person name="Hao Y."/>
            <person name="Liao X.Y."/>
            <person name="Jiang Y.T."/>
            <person name="Sun W.H."/>
            <person name="Chen J."/>
            <person name="Chen Y.Q."/>
            <person name="Ai Y."/>
            <person name="Zhai J.W."/>
            <person name="Wu S.S."/>
            <person name="Zhou Z."/>
            <person name="Hsiao Y.Y."/>
            <person name="Wu W.L."/>
            <person name="Chen Y.Y."/>
            <person name="Lin Y.F."/>
            <person name="Hsu J.L."/>
            <person name="Li C.Y."/>
            <person name="Wang Z.W."/>
            <person name="Zhao X."/>
            <person name="Zhong W.Y."/>
            <person name="Ma X.K."/>
            <person name="Ma L."/>
            <person name="Huang J."/>
            <person name="Chen G.Z."/>
            <person name="Huang M.Z."/>
            <person name="Huang L."/>
            <person name="Peng D.H."/>
            <person name="Luo Y.B."/>
            <person name="Zou S.Q."/>
            <person name="Chen S.P."/>
            <person name="Lan S."/>
            <person name="Tsai W.C."/>
            <person name="Van de Peer Y."/>
            <person name="Liu Z.J."/>
        </authorList>
    </citation>
    <scope>NUCLEOTIDE SEQUENCE [LARGE SCALE GENOMIC DNA]</scope>
    <source>
        <strain evidence="7">Lor288</strain>
    </source>
</reference>
<evidence type="ECO:0000259" key="6">
    <source>
        <dbReference type="PROSITE" id="PS50089"/>
    </source>
</evidence>
<feature type="compositionally biased region" description="Basic and acidic residues" evidence="5">
    <location>
        <begin position="21"/>
        <end position="41"/>
    </location>
</feature>
<evidence type="ECO:0000256" key="4">
    <source>
        <dbReference type="PROSITE-ProRule" id="PRU00175"/>
    </source>
</evidence>
<accession>A0ABR2N1P5</accession>
<dbReference type="Gene3D" id="3.30.40.10">
    <property type="entry name" value="Zinc/RING finger domain, C3HC4 (zinc finger)"/>
    <property type="match status" value="1"/>
</dbReference>
<gene>
    <name evidence="7" type="ORF">KSP40_PGU018176</name>
</gene>
<keyword evidence="1" id="KW-0479">Metal-binding</keyword>
<dbReference type="Proteomes" id="UP001412067">
    <property type="component" value="Unassembled WGS sequence"/>
</dbReference>
<protein>
    <recommendedName>
        <fullName evidence="6">RING-type domain-containing protein</fullName>
    </recommendedName>
</protein>